<name>A0A1A0DCD6_ACEPA</name>
<dbReference type="Proteomes" id="UP000093796">
    <property type="component" value="Unassembled WGS sequence"/>
</dbReference>
<evidence type="ECO:0000259" key="2">
    <source>
        <dbReference type="Pfam" id="PF00346"/>
    </source>
</evidence>
<dbReference type="AlphaFoldDB" id="A0A1A0DCD6"/>
<dbReference type="GO" id="GO:0051287">
    <property type="term" value="F:NAD binding"/>
    <property type="evidence" value="ECO:0007669"/>
    <property type="project" value="InterPro"/>
</dbReference>
<keyword evidence="3" id="KW-0830">Ubiquinone</keyword>
<dbReference type="eggNOG" id="COG3261">
    <property type="taxonomic scope" value="Bacteria"/>
</dbReference>
<dbReference type="Gene3D" id="1.10.645.10">
    <property type="entry name" value="Cytochrome-c3 Hydrogenase, chain B"/>
    <property type="match status" value="1"/>
</dbReference>
<dbReference type="PANTHER" id="PTHR43485">
    <property type="entry name" value="HYDROGENASE-4 COMPONENT G"/>
    <property type="match status" value="1"/>
</dbReference>
<dbReference type="RefSeq" id="WP_064776130.1">
    <property type="nucleotide sequence ID" value="NZ_LYUD01000099.1"/>
</dbReference>
<dbReference type="Pfam" id="PF00346">
    <property type="entry name" value="Complex1_49kDa"/>
    <property type="match status" value="1"/>
</dbReference>
<feature type="domain" description="NADH-quinone oxidoreductase subunit D" evidence="2">
    <location>
        <begin position="268"/>
        <end position="415"/>
    </location>
</feature>
<dbReference type="PATRIC" id="fig|438.15.peg.1400"/>
<dbReference type="PANTHER" id="PTHR43485:SF1">
    <property type="entry name" value="FORMATE HYDROGENLYASE SUBUNIT 5-RELATED"/>
    <property type="match status" value="1"/>
</dbReference>
<dbReference type="EC" id="1.6.5.3" evidence="3"/>
<organism evidence="3 4">
    <name type="scientific">Acetobacter pasteurianus</name>
    <name type="common">Acetobacter turbidans</name>
    <dbReference type="NCBI Taxonomy" id="438"/>
    <lineage>
        <taxon>Bacteria</taxon>
        <taxon>Pseudomonadati</taxon>
        <taxon>Pseudomonadota</taxon>
        <taxon>Alphaproteobacteria</taxon>
        <taxon>Acetobacterales</taxon>
        <taxon>Acetobacteraceae</taxon>
        <taxon>Acetobacter</taxon>
    </lineage>
</organism>
<dbReference type="SUPFAM" id="SSF56762">
    <property type="entry name" value="HydB/Nqo4-like"/>
    <property type="match status" value="1"/>
</dbReference>
<evidence type="ECO:0000256" key="1">
    <source>
        <dbReference type="ARBA" id="ARBA00023002"/>
    </source>
</evidence>
<reference evidence="3 4" key="1">
    <citation type="submission" date="2016-05" db="EMBL/GenBank/DDBJ databases">
        <title>Genome sequencing of Acetobacter pasteurianus strain SRCM100623.</title>
        <authorList>
            <person name="Song Y.R."/>
        </authorList>
    </citation>
    <scope>NUCLEOTIDE SEQUENCE [LARGE SCALE GENOMIC DNA]</scope>
    <source>
        <strain evidence="3 4">SRCM100623</strain>
    </source>
</reference>
<evidence type="ECO:0000313" key="4">
    <source>
        <dbReference type="Proteomes" id="UP000093796"/>
    </source>
</evidence>
<dbReference type="OrthoDB" id="9801496at2"/>
<dbReference type="GO" id="GO:0048038">
    <property type="term" value="F:quinone binding"/>
    <property type="evidence" value="ECO:0007669"/>
    <property type="project" value="InterPro"/>
</dbReference>
<dbReference type="InterPro" id="IPR029014">
    <property type="entry name" value="NiFe-Hase_large"/>
</dbReference>
<evidence type="ECO:0000313" key="3">
    <source>
        <dbReference type="EMBL" id="OAZ72685.1"/>
    </source>
</evidence>
<gene>
    <name evidence="3" type="ORF">SRCM100623_01227</name>
</gene>
<comment type="caution">
    <text evidence="3">The sequence shown here is derived from an EMBL/GenBank/DDBJ whole genome shotgun (WGS) entry which is preliminary data.</text>
</comment>
<accession>A0A1A0DCD6</accession>
<dbReference type="InterPro" id="IPR001135">
    <property type="entry name" value="NADH_Q_OxRdtase_suD"/>
</dbReference>
<dbReference type="InterPro" id="IPR052197">
    <property type="entry name" value="ComplexI_49kDa-like"/>
</dbReference>
<dbReference type="InterPro" id="IPR037232">
    <property type="entry name" value="NADH_quin_OxRdtase_su_C/D-like"/>
</dbReference>
<dbReference type="SUPFAM" id="SSF143243">
    <property type="entry name" value="Nqo5-like"/>
    <property type="match status" value="1"/>
</dbReference>
<dbReference type="EMBL" id="LYUD01000099">
    <property type="protein sequence ID" value="OAZ72685.1"/>
    <property type="molecule type" value="Genomic_DNA"/>
</dbReference>
<dbReference type="GO" id="GO:0016651">
    <property type="term" value="F:oxidoreductase activity, acting on NAD(P)H"/>
    <property type="evidence" value="ECO:0007669"/>
    <property type="project" value="InterPro"/>
</dbReference>
<protein>
    <submittedName>
        <fullName evidence="3">NADH:ubiquinone reductase (H(+)-translocating)</fullName>
        <ecNumber evidence="3">1.6.5.3</ecNumber>
    </submittedName>
</protein>
<sequence length="498" mass="54317">MNAASHIWAGEETETPWRFRLQEMAWRDLVDALKHDDLPFVGLWCDGTDVHALFLPDGQPLAATLALEDGRYPALSPARDISCLYERRIYDLYGAEGMWATDVRPLLDHDVWSSSTPLAEHPGAGGGQKGLIHFQPAEHMHQEGDMADGWGPATGGMEPPLHVALAMQEGRIRAAETVTGYAHRGMELRWRNSRVEDACKLSARVAAGQSVAHQVAFCLAVEDACKEQVGPEIRLLRVALLELERICHHLFLLADMARLAGARLVASGCMGLREKLLQEAAPITGSRLLMDVCVPGGLSLRHATQMGDMCGRLCEVAERDYPALLALWQEYPGLSMQLAGIGKVTADLLERVGLDGPTARAAGWDCDGRRMMPGYEGIWRFTSGRQDGTAEDRAMLLLEEVGESLRMLDEVASRIGLTAGGSVQLSMQDSEGTGMVEGPWGGILYWVRLKEGRVEQVFARNPSSAALLTFEAILPGHQPDDVALLARSLDINAAALDQ</sequence>
<proteinExistence type="predicted"/>
<keyword evidence="1 3" id="KW-0560">Oxidoreductase</keyword>